<gene>
    <name evidence="2" type="ORF">ASPSYDRAFT_33300</name>
</gene>
<dbReference type="RefSeq" id="XP_040700976.1">
    <property type="nucleotide sequence ID" value="XM_040845067.1"/>
</dbReference>
<sequence>MLESAYPTLPYPIRIKHSSVEYTATPSCATRLQAQCNLSGILHSTLGLKAHHSHSTGALCYHPDPSHAVAAVPTVSVSVSVSVSPHSLADGLASLGQGTQPRNLPIMMPTNEHDTSKQEQTKPCPPPPFSRPSESRVQCDDWTRRQVVGHWSVATTTMDTCSSPACGETGATGDRY</sequence>
<reference evidence="3" key="1">
    <citation type="journal article" date="2017" name="Genome Biol.">
        <title>Comparative genomics reveals high biological diversity and specific adaptations in the industrially and medically important fungal genus Aspergillus.</title>
        <authorList>
            <person name="de Vries R.P."/>
            <person name="Riley R."/>
            <person name="Wiebenga A."/>
            <person name="Aguilar-Osorio G."/>
            <person name="Amillis S."/>
            <person name="Uchima C.A."/>
            <person name="Anderluh G."/>
            <person name="Asadollahi M."/>
            <person name="Askin M."/>
            <person name="Barry K."/>
            <person name="Battaglia E."/>
            <person name="Bayram O."/>
            <person name="Benocci T."/>
            <person name="Braus-Stromeyer S.A."/>
            <person name="Caldana C."/>
            <person name="Canovas D."/>
            <person name="Cerqueira G.C."/>
            <person name="Chen F."/>
            <person name="Chen W."/>
            <person name="Choi C."/>
            <person name="Clum A."/>
            <person name="Dos Santos R.A."/>
            <person name="Damasio A.R."/>
            <person name="Diallinas G."/>
            <person name="Emri T."/>
            <person name="Fekete E."/>
            <person name="Flipphi M."/>
            <person name="Freyberg S."/>
            <person name="Gallo A."/>
            <person name="Gournas C."/>
            <person name="Habgood R."/>
            <person name="Hainaut M."/>
            <person name="Harispe M.L."/>
            <person name="Henrissat B."/>
            <person name="Hilden K.S."/>
            <person name="Hope R."/>
            <person name="Hossain A."/>
            <person name="Karabika E."/>
            <person name="Karaffa L."/>
            <person name="Karanyi Z."/>
            <person name="Krasevec N."/>
            <person name="Kuo A."/>
            <person name="Kusch H."/>
            <person name="LaButti K."/>
            <person name="Lagendijk E.L."/>
            <person name="Lapidus A."/>
            <person name="Levasseur A."/>
            <person name="Lindquist E."/>
            <person name="Lipzen A."/>
            <person name="Logrieco A.F."/>
            <person name="MacCabe A."/>
            <person name="Maekelae M.R."/>
            <person name="Malavazi I."/>
            <person name="Melin P."/>
            <person name="Meyer V."/>
            <person name="Mielnichuk N."/>
            <person name="Miskei M."/>
            <person name="Molnar A.P."/>
            <person name="Mule G."/>
            <person name="Ngan C.Y."/>
            <person name="Orejas M."/>
            <person name="Orosz E."/>
            <person name="Ouedraogo J.P."/>
            <person name="Overkamp K.M."/>
            <person name="Park H.-S."/>
            <person name="Perrone G."/>
            <person name="Piumi F."/>
            <person name="Punt P.J."/>
            <person name="Ram A.F."/>
            <person name="Ramon A."/>
            <person name="Rauscher S."/>
            <person name="Record E."/>
            <person name="Riano-Pachon D.M."/>
            <person name="Robert V."/>
            <person name="Roehrig J."/>
            <person name="Ruller R."/>
            <person name="Salamov A."/>
            <person name="Salih N.S."/>
            <person name="Samson R.A."/>
            <person name="Sandor E."/>
            <person name="Sanguinetti M."/>
            <person name="Schuetze T."/>
            <person name="Sepcic K."/>
            <person name="Shelest E."/>
            <person name="Sherlock G."/>
            <person name="Sophianopoulou V."/>
            <person name="Squina F.M."/>
            <person name="Sun H."/>
            <person name="Susca A."/>
            <person name="Todd R.B."/>
            <person name="Tsang A."/>
            <person name="Unkles S.E."/>
            <person name="van de Wiele N."/>
            <person name="van Rossen-Uffink D."/>
            <person name="Oliveira J.V."/>
            <person name="Vesth T.C."/>
            <person name="Visser J."/>
            <person name="Yu J.-H."/>
            <person name="Zhou M."/>
            <person name="Andersen M.R."/>
            <person name="Archer D.B."/>
            <person name="Baker S.E."/>
            <person name="Benoit I."/>
            <person name="Brakhage A.A."/>
            <person name="Braus G.H."/>
            <person name="Fischer R."/>
            <person name="Frisvad J.C."/>
            <person name="Goldman G.H."/>
            <person name="Houbraken J."/>
            <person name="Oakley B."/>
            <person name="Pocsi I."/>
            <person name="Scazzocchio C."/>
            <person name="Seiboth B."/>
            <person name="vanKuyk P.A."/>
            <person name="Wortman J."/>
            <person name="Dyer P.S."/>
            <person name="Grigoriev I.V."/>
        </authorList>
    </citation>
    <scope>NUCLEOTIDE SEQUENCE [LARGE SCALE GENOMIC DNA]</scope>
    <source>
        <strain evidence="3">CBS 593.65</strain>
    </source>
</reference>
<evidence type="ECO:0000313" key="2">
    <source>
        <dbReference type="EMBL" id="OJJ57170.1"/>
    </source>
</evidence>
<dbReference type="AlphaFoldDB" id="A0A1L9TCL2"/>
<proteinExistence type="predicted"/>
<organism evidence="2 3">
    <name type="scientific">Aspergillus sydowii CBS 593.65</name>
    <dbReference type="NCBI Taxonomy" id="1036612"/>
    <lineage>
        <taxon>Eukaryota</taxon>
        <taxon>Fungi</taxon>
        <taxon>Dikarya</taxon>
        <taxon>Ascomycota</taxon>
        <taxon>Pezizomycotina</taxon>
        <taxon>Eurotiomycetes</taxon>
        <taxon>Eurotiomycetidae</taxon>
        <taxon>Eurotiales</taxon>
        <taxon>Aspergillaceae</taxon>
        <taxon>Aspergillus</taxon>
        <taxon>Aspergillus subgen. Nidulantes</taxon>
    </lineage>
</organism>
<evidence type="ECO:0000313" key="3">
    <source>
        <dbReference type="Proteomes" id="UP000184356"/>
    </source>
</evidence>
<protein>
    <submittedName>
        <fullName evidence="2">Uncharacterized protein</fullName>
    </submittedName>
</protein>
<dbReference type="GeneID" id="63761140"/>
<dbReference type="Proteomes" id="UP000184356">
    <property type="component" value="Unassembled WGS sequence"/>
</dbReference>
<dbReference type="EMBL" id="KV878589">
    <property type="protein sequence ID" value="OJJ57170.1"/>
    <property type="molecule type" value="Genomic_DNA"/>
</dbReference>
<feature type="region of interest" description="Disordered" evidence="1">
    <location>
        <begin position="108"/>
        <end position="138"/>
    </location>
</feature>
<name>A0A1L9TCL2_9EURO</name>
<keyword evidence="3" id="KW-1185">Reference proteome</keyword>
<dbReference type="VEuPathDB" id="FungiDB:ASPSYDRAFT_33300"/>
<accession>A0A1L9TCL2</accession>
<feature type="compositionally biased region" description="Basic and acidic residues" evidence="1">
    <location>
        <begin position="111"/>
        <end position="120"/>
    </location>
</feature>
<evidence type="ECO:0000256" key="1">
    <source>
        <dbReference type="SAM" id="MobiDB-lite"/>
    </source>
</evidence>